<dbReference type="RefSeq" id="WP_169763270.1">
    <property type="nucleotide sequence ID" value="NZ_JABCUS010000035.1"/>
</dbReference>
<evidence type="ECO:0000313" key="3">
    <source>
        <dbReference type="Proteomes" id="UP000575397"/>
    </source>
</evidence>
<feature type="chain" id="PRO_5030914603" evidence="1">
    <location>
        <begin position="25"/>
        <end position="238"/>
    </location>
</feature>
<evidence type="ECO:0000313" key="2">
    <source>
        <dbReference type="EMBL" id="NMX04396.1"/>
    </source>
</evidence>
<organism evidence="2 3">
    <name type="scientific">Mobiluncus mulieris</name>
    <dbReference type="NCBI Taxonomy" id="2052"/>
    <lineage>
        <taxon>Bacteria</taxon>
        <taxon>Bacillati</taxon>
        <taxon>Actinomycetota</taxon>
        <taxon>Actinomycetes</taxon>
        <taxon>Actinomycetales</taxon>
        <taxon>Actinomycetaceae</taxon>
        <taxon>Mobiluncus</taxon>
    </lineage>
</organism>
<accession>A0A7Y0UV95</accession>
<proteinExistence type="predicted"/>
<dbReference type="AlphaFoldDB" id="A0A7Y0UV95"/>
<name>A0A7Y0UV95_9ACTO</name>
<comment type="caution">
    <text evidence="2">The sequence shown here is derived from an EMBL/GenBank/DDBJ whole genome shotgun (WGS) entry which is preliminary data.</text>
</comment>
<protein>
    <submittedName>
        <fullName evidence="2">Uncharacterized protein</fullName>
    </submittedName>
</protein>
<sequence>MRKKFVLTLLFASMPLCFPWLSVASDASVAPEIKELQDKDTGVVLKVWSEGNCEKFGVQEFVPGSDEHRINVKYDISTKCEVLNFKVQKLPKSQSENNIKGISKASDSCKTVYSEQMLKDPVNLVISKLTTSSVMCWNGHTSYFSAPRSAEATAPLAWNHVIEKAKFTSIGDSYGAFATVTARAKFRTDFVPCKSPNNTYYMTNSISSSPNGQYSTGFSNDLRCVPFLVHVDSNHDSY</sequence>
<keyword evidence="1" id="KW-0732">Signal</keyword>
<dbReference type="EMBL" id="JABCUS010000035">
    <property type="protein sequence ID" value="NMX04396.1"/>
    <property type="molecule type" value="Genomic_DNA"/>
</dbReference>
<dbReference type="Proteomes" id="UP000575397">
    <property type="component" value="Unassembled WGS sequence"/>
</dbReference>
<feature type="signal peptide" evidence="1">
    <location>
        <begin position="1"/>
        <end position="24"/>
    </location>
</feature>
<reference evidence="2 3" key="1">
    <citation type="submission" date="2020-04" db="EMBL/GenBank/DDBJ databases">
        <title>Antimicrobial susceptibility and clonality of vaginal-derived multi-drug resistant Mobiluncus isolates in China.</title>
        <authorList>
            <person name="Zhang X."/>
        </authorList>
    </citation>
    <scope>NUCLEOTIDE SEQUENCE [LARGE SCALE GENOMIC DNA]</scope>
    <source>
        <strain evidence="2 3">12</strain>
    </source>
</reference>
<gene>
    <name evidence="2" type="ORF">HHJ77_10920</name>
</gene>
<evidence type="ECO:0000256" key="1">
    <source>
        <dbReference type="SAM" id="SignalP"/>
    </source>
</evidence>